<dbReference type="EMBL" id="CP062796">
    <property type="protein sequence ID" value="QUL99387.1"/>
    <property type="molecule type" value="Genomic_DNA"/>
</dbReference>
<name>A0AAT9LEC4_9FIRM</name>
<gene>
    <name evidence="2" type="ORF">IMF26_04875</name>
</gene>
<dbReference type="AlphaFoldDB" id="A0AAT9LEC4"/>
<reference evidence="2" key="1">
    <citation type="submission" date="2020-10" db="EMBL/GenBank/DDBJ databases">
        <authorList>
            <person name="Kadnikov V."/>
            <person name="Beletsky A.V."/>
            <person name="Mardanov A.V."/>
            <person name="Karnachuk O.V."/>
            <person name="Ravin N.V."/>
        </authorList>
    </citation>
    <scope>NUCLEOTIDE SEQUENCE</scope>
    <source>
        <strain evidence="2">Bu02</strain>
    </source>
</reference>
<reference evidence="2" key="2">
    <citation type="journal article" date="2023" name="Biology">
        <title>Prokaryotic Life Associated with Coal-Fire Gas Vents Revealed by Metagenomics.</title>
        <authorList>
            <person name="Kadnikov V.V."/>
            <person name="Mardanov A.V."/>
            <person name="Beletsky A.V."/>
            <person name="Karnachuk O.V."/>
            <person name="Ravin N.V."/>
        </authorList>
    </citation>
    <scope>NUCLEOTIDE SEQUENCE</scope>
    <source>
        <strain evidence="2">Bu02</strain>
    </source>
</reference>
<organism evidence="2">
    <name type="scientific">Candidatus Fermentithermobacillus carboniphilus</name>
    <dbReference type="NCBI Taxonomy" id="3085328"/>
    <lineage>
        <taxon>Bacteria</taxon>
        <taxon>Bacillati</taxon>
        <taxon>Bacillota</taxon>
        <taxon>Candidatus Fermentithermobacillia</taxon>
        <taxon>Candidatus Fermentithermobacillales</taxon>
        <taxon>Candidatus Fermentithermobacillaceae</taxon>
        <taxon>Candidatus Fermentithermobacillus</taxon>
    </lineage>
</organism>
<dbReference type="GO" id="GO:0006355">
    <property type="term" value="P:regulation of DNA-templated transcription"/>
    <property type="evidence" value="ECO:0007669"/>
    <property type="project" value="InterPro"/>
</dbReference>
<dbReference type="Gene3D" id="1.10.1790.10">
    <property type="entry name" value="PRD domain"/>
    <property type="match status" value="1"/>
</dbReference>
<feature type="domain" description="PRD" evidence="1">
    <location>
        <begin position="11"/>
        <end position="117"/>
    </location>
</feature>
<dbReference type="InterPro" id="IPR036634">
    <property type="entry name" value="PRD_sf"/>
</dbReference>
<dbReference type="SUPFAM" id="SSF63520">
    <property type="entry name" value="PTS-regulatory domain, PRD"/>
    <property type="match status" value="1"/>
</dbReference>
<protein>
    <submittedName>
        <fullName evidence="2">PRD domain-containing protein</fullName>
    </submittedName>
</protein>
<accession>A0AAT9LEC4</accession>
<dbReference type="InterPro" id="IPR011608">
    <property type="entry name" value="PRD"/>
</dbReference>
<proteinExistence type="predicted"/>
<sequence length="117" mass="13201">MNPTERLRLLKNSGVITQEVENILQLLLVWLSDRGIPIDGENGQMFITHLAMAVQRARSCEAVEGLPEEILRQVEASPHYPLARQFMSFMDSLGVNLPDSEKGYVMAHICSLLEELH</sequence>
<dbReference type="PROSITE" id="PS51372">
    <property type="entry name" value="PRD_2"/>
    <property type="match status" value="1"/>
</dbReference>
<dbReference type="KEGG" id="fcz:IMF26_04875"/>
<dbReference type="Pfam" id="PF00874">
    <property type="entry name" value="PRD"/>
    <property type="match status" value="1"/>
</dbReference>
<evidence type="ECO:0000313" key="2">
    <source>
        <dbReference type="EMBL" id="QUL99387.1"/>
    </source>
</evidence>
<evidence type="ECO:0000259" key="1">
    <source>
        <dbReference type="PROSITE" id="PS51372"/>
    </source>
</evidence>